<proteinExistence type="predicted"/>
<evidence type="ECO:0000313" key="3">
    <source>
        <dbReference type="Proteomes" id="UP001205560"/>
    </source>
</evidence>
<dbReference type="RefSeq" id="WP_258846136.1">
    <property type="nucleotide sequence ID" value="NZ_JANUGX010000016.1"/>
</dbReference>
<evidence type="ECO:0000313" key="2">
    <source>
        <dbReference type="EMBL" id="MCS0590357.1"/>
    </source>
</evidence>
<dbReference type="Proteomes" id="UP001205560">
    <property type="component" value="Unassembled WGS sequence"/>
</dbReference>
<keyword evidence="1" id="KW-0732">Signal</keyword>
<reference evidence="2 3" key="1">
    <citation type="submission" date="2022-08" db="EMBL/GenBank/DDBJ databases">
        <title>Reclassification of Massilia species as members of the genera Telluria, Duganella, Pseudoduganella, Mokoshia gen. nov. and Zemynaea gen. nov. using orthogonal and non-orthogonal genome-based approaches.</title>
        <authorList>
            <person name="Bowman J.P."/>
        </authorList>
    </citation>
    <scope>NUCLEOTIDE SEQUENCE [LARGE SCALE GENOMIC DNA]</scope>
    <source>
        <strain evidence="2 3">LMG 28164</strain>
    </source>
</reference>
<evidence type="ECO:0008006" key="4">
    <source>
        <dbReference type="Google" id="ProtNLM"/>
    </source>
</evidence>
<dbReference type="EMBL" id="JANUGX010000016">
    <property type="protein sequence ID" value="MCS0590357.1"/>
    <property type="molecule type" value="Genomic_DNA"/>
</dbReference>
<sequence>MRQRFVQKLIVAGLAFSLMTPTFSKNANDSNSVRTASTTENVGLKVGEPFTKARARIVKLGWKPVRVHRNDGYEFSGTEKILAERGFVEVDSCSMDAGVLCIFHYRKASECLRVDTKGEQIRYMSVTEWTNACPEQQ</sequence>
<organism evidence="2 3">
    <name type="scientific">Massilia norwichensis</name>
    <dbReference type="NCBI Taxonomy" id="1442366"/>
    <lineage>
        <taxon>Bacteria</taxon>
        <taxon>Pseudomonadati</taxon>
        <taxon>Pseudomonadota</taxon>
        <taxon>Betaproteobacteria</taxon>
        <taxon>Burkholderiales</taxon>
        <taxon>Oxalobacteraceae</taxon>
        <taxon>Telluria group</taxon>
        <taxon>Massilia</taxon>
    </lineage>
</organism>
<accession>A0ABT2A864</accession>
<comment type="caution">
    <text evidence="2">The sequence shown here is derived from an EMBL/GenBank/DDBJ whole genome shotgun (WGS) entry which is preliminary data.</text>
</comment>
<gene>
    <name evidence="2" type="ORF">NX782_14270</name>
</gene>
<feature type="signal peptide" evidence="1">
    <location>
        <begin position="1"/>
        <end position="27"/>
    </location>
</feature>
<feature type="chain" id="PRO_5046036463" description="Beta/gamma crystallin 'Greek key' domain-containing protein" evidence="1">
    <location>
        <begin position="28"/>
        <end position="137"/>
    </location>
</feature>
<protein>
    <recommendedName>
        <fullName evidence="4">Beta/gamma crystallin 'Greek key' domain-containing protein</fullName>
    </recommendedName>
</protein>
<name>A0ABT2A864_9BURK</name>
<keyword evidence="3" id="KW-1185">Reference proteome</keyword>
<evidence type="ECO:0000256" key="1">
    <source>
        <dbReference type="SAM" id="SignalP"/>
    </source>
</evidence>